<dbReference type="InterPro" id="IPR002587">
    <property type="entry name" value="Myo-inos-1-P_Synthase"/>
</dbReference>
<accession>A0A5J5J2P5</accession>
<dbReference type="Gene3D" id="3.40.50.720">
    <property type="entry name" value="NAD(P)-binding Rossmann-like Domain"/>
    <property type="match status" value="1"/>
</dbReference>
<comment type="caution">
    <text evidence="3">The sequence shown here is derived from an EMBL/GenBank/DDBJ whole genome shotgun (WGS) entry which is preliminary data.</text>
</comment>
<name>A0A5J5J2P5_9MICO</name>
<feature type="domain" description="Myo-inositol-1-phosphate synthase GAPDH-like" evidence="2">
    <location>
        <begin position="229"/>
        <end position="333"/>
    </location>
</feature>
<keyword evidence="4" id="KW-1185">Reference proteome</keyword>
<dbReference type="GO" id="GO:0006021">
    <property type="term" value="P:inositol biosynthetic process"/>
    <property type="evidence" value="ECO:0007669"/>
    <property type="project" value="InterPro"/>
</dbReference>
<dbReference type="EMBL" id="VYSA01000002">
    <property type="protein sequence ID" value="KAA9107620.1"/>
    <property type="molecule type" value="Genomic_DNA"/>
</dbReference>
<dbReference type="GO" id="GO:0004512">
    <property type="term" value="F:inositol-3-phosphate synthase activity"/>
    <property type="evidence" value="ECO:0007669"/>
    <property type="project" value="InterPro"/>
</dbReference>
<dbReference type="PIRSF" id="PIRSF015578">
    <property type="entry name" value="Myoinos-ppht_syn"/>
    <property type="match status" value="1"/>
</dbReference>
<dbReference type="OrthoDB" id="729130at2"/>
<evidence type="ECO:0000259" key="2">
    <source>
        <dbReference type="Pfam" id="PF01658"/>
    </source>
</evidence>
<protein>
    <submittedName>
        <fullName evidence="3">Myo-inositol-1-phosphate synthase</fullName>
    </submittedName>
</protein>
<dbReference type="PANTHER" id="PTHR11510">
    <property type="entry name" value="MYO-INOSITOL-1 PHOSPHATE SYNTHASE"/>
    <property type="match status" value="1"/>
</dbReference>
<dbReference type="Pfam" id="PF07994">
    <property type="entry name" value="NAD_binding_5"/>
    <property type="match status" value="1"/>
</dbReference>
<evidence type="ECO:0000313" key="3">
    <source>
        <dbReference type="EMBL" id="KAA9107620.1"/>
    </source>
</evidence>
<dbReference type="Proteomes" id="UP000325827">
    <property type="component" value="Unassembled WGS sequence"/>
</dbReference>
<reference evidence="4" key="1">
    <citation type="submission" date="2019-09" db="EMBL/GenBank/DDBJ databases">
        <title>Mumia zhuanghuii sp. nov. isolated from the intestinal contents of plateau pika (Ochotona curzoniae) in the Qinghai-Tibet plateau of China.</title>
        <authorList>
            <person name="Tian Z."/>
        </authorList>
    </citation>
    <scope>NUCLEOTIDE SEQUENCE [LARGE SCALE GENOMIC DNA]</scope>
    <source>
        <strain evidence="4">JCM 30598</strain>
    </source>
</reference>
<dbReference type="InterPro" id="IPR036291">
    <property type="entry name" value="NAD(P)-bd_dom_sf"/>
</dbReference>
<gene>
    <name evidence="3" type="ORF">F6B43_09145</name>
</gene>
<dbReference type="SUPFAM" id="SSF51735">
    <property type="entry name" value="NAD(P)-binding Rossmann-fold domains"/>
    <property type="match status" value="1"/>
</dbReference>
<dbReference type="Gene3D" id="3.30.360.10">
    <property type="entry name" value="Dihydrodipicolinate Reductase, domain 2"/>
    <property type="match status" value="1"/>
</dbReference>
<dbReference type="Pfam" id="PF01658">
    <property type="entry name" value="Inos-1-P_synth"/>
    <property type="match status" value="1"/>
</dbReference>
<dbReference type="GO" id="GO:0008654">
    <property type="term" value="P:phospholipid biosynthetic process"/>
    <property type="evidence" value="ECO:0007669"/>
    <property type="project" value="InterPro"/>
</dbReference>
<organism evidence="3 4">
    <name type="scientific">Microbacterium rhizomatis</name>
    <dbReference type="NCBI Taxonomy" id="1631477"/>
    <lineage>
        <taxon>Bacteria</taxon>
        <taxon>Bacillati</taxon>
        <taxon>Actinomycetota</taxon>
        <taxon>Actinomycetes</taxon>
        <taxon>Micrococcales</taxon>
        <taxon>Microbacteriaceae</taxon>
        <taxon>Microbacterium</taxon>
    </lineage>
</organism>
<dbReference type="AlphaFoldDB" id="A0A5J5J2P5"/>
<proteinExistence type="inferred from homology"/>
<dbReference type="RefSeq" id="WP_150448655.1">
    <property type="nucleotide sequence ID" value="NZ_VYSA01000002.1"/>
</dbReference>
<dbReference type="InterPro" id="IPR013021">
    <property type="entry name" value="Myo-inos-1-P_Synthase_GAPDH"/>
</dbReference>
<comment type="similarity">
    <text evidence="1">Belongs to the myo-inositol 1-phosphate synthase family.</text>
</comment>
<dbReference type="SUPFAM" id="SSF55347">
    <property type="entry name" value="Glyceraldehyde-3-phosphate dehydrogenase-like, C-terminal domain"/>
    <property type="match status" value="1"/>
</dbReference>
<evidence type="ECO:0000256" key="1">
    <source>
        <dbReference type="ARBA" id="ARBA00010813"/>
    </source>
</evidence>
<evidence type="ECO:0000313" key="4">
    <source>
        <dbReference type="Proteomes" id="UP000325827"/>
    </source>
</evidence>
<sequence>MTHTVFDNDRPTTPRVGAWFIGARGSLATTAAIGLHALTRGIAEPWGLTTTSSDFDDVPFAGFDEIVIGGHDISQVPLARKAAALAAGGMFPAAVVAAVEPDLERDEAELRVIDQTGLTQQHTIDRMAADIAGFRDRHGLRTVVVVDVSSTEALPADHPAFHSEDALTAALRDPALRVLPPSSIAAAAAIQAGAAYAGFTPSAGLSLPVLRARAEAAGIPFAGQDGKTGETLLRTVLAPMFAARGLKVLSWAGTNLLGGGDGATLADPEAVRSKLASKNRGLHALVGDDVVAPLHIDNVPDLGDVKTAWDHVNAIGFLGSRITLQTTWSAYDSTLAAPLVIDLVRVLALASAAGQSGPIAELGCFFKDPWGSDVHAFAEQTAAYVTWVQQTGVLAALDHEVRAG</sequence>